<dbReference type="FunFam" id="3.30.70.360:FF:000001">
    <property type="entry name" value="N-acetyldiaminopimelate deacetylase"/>
    <property type="match status" value="1"/>
</dbReference>
<comment type="caution">
    <text evidence="4">The sequence shown here is derived from an EMBL/GenBank/DDBJ whole genome shotgun (WGS) entry which is preliminary data.</text>
</comment>
<dbReference type="GO" id="GO:0046872">
    <property type="term" value="F:metal ion binding"/>
    <property type="evidence" value="ECO:0007669"/>
    <property type="project" value="UniProtKB-KW"/>
</dbReference>
<dbReference type="PANTHER" id="PTHR11014">
    <property type="entry name" value="PEPTIDASE M20 FAMILY MEMBER"/>
    <property type="match status" value="1"/>
</dbReference>
<dbReference type="PANTHER" id="PTHR11014:SF63">
    <property type="entry name" value="METALLOPEPTIDASE, PUTATIVE (AFU_ORTHOLOGUE AFUA_6G09600)-RELATED"/>
    <property type="match status" value="1"/>
</dbReference>
<keyword evidence="1 4" id="KW-0378">Hydrolase</keyword>
<dbReference type="PIRSF" id="PIRSF005962">
    <property type="entry name" value="Pept_M20D_amidohydro"/>
    <property type="match status" value="1"/>
</dbReference>
<dbReference type="SUPFAM" id="SSF55031">
    <property type="entry name" value="Bacterial exopeptidase dimerisation domain"/>
    <property type="match status" value="1"/>
</dbReference>
<evidence type="ECO:0000256" key="1">
    <source>
        <dbReference type="ARBA" id="ARBA00022801"/>
    </source>
</evidence>
<dbReference type="AlphaFoldDB" id="A0A6A2VAG2"/>
<proteinExistence type="predicted"/>
<dbReference type="EMBL" id="WBSO01000001">
    <property type="protein sequence ID" value="KAB8301739.1"/>
    <property type="molecule type" value="Genomic_DNA"/>
</dbReference>
<accession>A0A6A2VAG2</accession>
<dbReference type="Pfam" id="PF07687">
    <property type="entry name" value="M20_dimer"/>
    <property type="match status" value="1"/>
</dbReference>
<dbReference type="GO" id="GO:0019877">
    <property type="term" value="P:diaminopimelate biosynthetic process"/>
    <property type="evidence" value="ECO:0007669"/>
    <property type="project" value="UniProtKB-ARBA"/>
</dbReference>
<organism evidence="4 5">
    <name type="scientific">Bifidobacterium apri</name>
    <dbReference type="NCBI Taxonomy" id="1769423"/>
    <lineage>
        <taxon>Bacteria</taxon>
        <taxon>Bacillati</taxon>
        <taxon>Actinomycetota</taxon>
        <taxon>Actinomycetes</taxon>
        <taxon>Bifidobacteriales</taxon>
        <taxon>Bifidobacteriaceae</taxon>
        <taxon>Bifidobacterium</taxon>
    </lineage>
</organism>
<keyword evidence="2" id="KW-0479">Metal-binding</keyword>
<dbReference type="InterPro" id="IPR002933">
    <property type="entry name" value="Peptidase_M20"/>
</dbReference>
<dbReference type="SUPFAM" id="SSF53187">
    <property type="entry name" value="Zn-dependent exopeptidases"/>
    <property type="match status" value="1"/>
</dbReference>
<keyword evidence="2" id="KW-0464">Manganese</keyword>
<sequence length="391" mass="42250">MALHSDEPMKEQIELTDDLVAIRRHLHETPELSFKEVNTTTFLANKLRSLGVEVLDTSLSTGVIGLIEGEYGGPRVGLRADIDGLPVTEESGVEFASRNPGVMHACGHDIHMTSLLGAVEWFASHRDRINGSLKIVFQPAEETGRGAKSVVDSGAVDDLDAMIGTHNNPDYTPGQLAVGVEPMMAGCVKFYVDLHAEGTHAGYPHLGTGPLEAMASMILSLQTIVSRNATPFHPLVVSVTEVHGGDVWNVVPAKAGFLGTVRYFYKEDSQLAERRMRAIVEHTAAAYGISADFRWDDFQDPLVSDSYLAKAVAKDVPNYADLQPIHPSMAGEDFVEFSKVCPVAFAFVGSNGGPDHHGLHSPKFIAKDAAVKTGAEFYINAALRVLDEVAF</sequence>
<feature type="binding site" evidence="2">
    <location>
        <position position="106"/>
    </location>
    <ligand>
        <name>Mn(2+)</name>
        <dbReference type="ChEBI" id="CHEBI:29035"/>
        <label>2</label>
    </ligand>
</feature>
<dbReference type="GO" id="GO:0050118">
    <property type="term" value="F:N-acetyldiaminopimelate deacetylase activity"/>
    <property type="evidence" value="ECO:0007669"/>
    <property type="project" value="UniProtKB-ARBA"/>
</dbReference>
<dbReference type="Proteomes" id="UP000440041">
    <property type="component" value="Unassembled WGS sequence"/>
</dbReference>
<evidence type="ECO:0000259" key="3">
    <source>
        <dbReference type="Pfam" id="PF07687"/>
    </source>
</evidence>
<feature type="binding site" evidence="2">
    <location>
        <position position="108"/>
    </location>
    <ligand>
        <name>Mn(2+)</name>
        <dbReference type="ChEBI" id="CHEBI:29035"/>
        <label>2</label>
    </ligand>
</feature>
<gene>
    <name evidence="4" type="ORF">DSM100238_0058</name>
</gene>
<evidence type="ECO:0000313" key="4">
    <source>
        <dbReference type="EMBL" id="KAB8301739.1"/>
    </source>
</evidence>
<dbReference type="InterPro" id="IPR036264">
    <property type="entry name" value="Bact_exopeptidase_dim_dom"/>
</dbReference>
<feature type="binding site" evidence="2">
    <location>
        <position position="142"/>
    </location>
    <ligand>
        <name>Mn(2+)</name>
        <dbReference type="ChEBI" id="CHEBI:29035"/>
        <label>2</label>
    </ligand>
</feature>
<feature type="binding site" evidence="2">
    <location>
        <position position="166"/>
    </location>
    <ligand>
        <name>Mn(2+)</name>
        <dbReference type="ChEBI" id="CHEBI:29035"/>
        <label>2</label>
    </ligand>
</feature>
<dbReference type="InterPro" id="IPR017439">
    <property type="entry name" value="Amidohydrolase"/>
</dbReference>
<protein>
    <submittedName>
        <fullName evidence="4">N-acyl-L-amino acid amidohydrolase</fullName>
    </submittedName>
</protein>
<keyword evidence="5" id="KW-1185">Reference proteome</keyword>
<comment type="cofactor">
    <cofactor evidence="2">
        <name>Mn(2+)</name>
        <dbReference type="ChEBI" id="CHEBI:29035"/>
    </cofactor>
    <text evidence="2">The Mn(2+) ion enhances activity.</text>
</comment>
<dbReference type="Gene3D" id="3.40.630.10">
    <property type="entry name" value="Zn peptidases"/>
    <property type="match status" value="1"/>
</dbReference>
<evidence type="ECO:0000256" key="2">
    <source>
        <dbReference type="PIRSR" id="PIRSR005962-1"/>
    </source>
</evidence>
<name>A0A6A2VAG2_9BIFI</name>
<dbReference type="Gene3D" id="3.30.70.360">
    <property type="match status" value="1"/>
</dbReference>
<dbReference type="NCBIfam" id="TIGR01891">
    <property type="entry name" value="amidohydrolases"/>
    <property type="match status" value="1"/>
</dbReference>
<dbReference type="InterPro" id="IPR011650">
    <property type="entry name" value="Peptidase_M20_dimer"/>
</dbReference>
<dbReference type="Pfam" id="PF01546">
    <property type="entry name" value="Peptidase_M20"/>
    <property type="match status" value="1"/>
</dbReference>
<feature type="binding site" evidence="2">
    <location>
        <position position="360"/>
    </location>
    <ligand>
        <name>Mn(2+)</name>
        <dbReference type="ChEBI" id="CHEBI:29035"/>
        <label>2</label>
    </ligand>
</feature>
<evidence type="ECO:0000313" key="5">
    <source>
        <dbReference type="Proteomes" id="UP000440041"/>
    </source>
</evidence>
<feature type="domain" description="Peptidase M20 dimerisation" evidence="3">
    <location>
        <begin position="188"/>
        <end position="286"/>
    </location>
</feature>
<reference evidence="4 5" key="1">
    <citation type="submission" date="2019-09" db="EMBL/GenBank/DDBJ databases">
        <title>Characterization of the phylogenetic diversity of two novel species belonging to the genus Bifidobacterium: Bifidobacterium cebidarum sp. nov. and Bifidobacterium leontopitheci sp. nov.</title>
        <authorList>
            <person name="Lugli G.A."/>
            <person name="Duranti S."/>
            <person name="Milani C."/>
            <person name="Turroni F."/>
            <person name="Ventura M."/>
        </authorList>
    </citation>
    <scope>NUCLEOTIDE SEQUENCE [LARGE SCALE GENOMIC DNA]</scope>
    <source>
        <strain evidence="4 5">DSM 100238</strain>
    </source>
</reference>